<dbReference type="Proteomes" id="UP000541425">
    <property type="component" value="Unassembled WGS sequence"/>
</dbReference>
<keyword evidence="1" id="KW-0472">Membrane</keyword>
<accession>A0A7W5UGK7</accession>
<dbReference type="RefSeq" id="WP_183694678.1">
    <property type="nucleotide sequence ID" value="NZ_JACICA010000002.1"/>
</dbReference>
<feature type="transmembrane region" description="Helical" evidence="1">
    <location>
        <begin position="129"/>
        <end position="146"/>
    </location>
</feature>
<dbReference type="EMBL" id="JACICA010000002">
    <property type="protein sequence ID" value="MBB3702136.1"/>
    <property type="molecule type" value="Genomic_DNA"/>
</dbReference>
<feature type="transmembrane region" description="Helical" evidence="1">
    <location>
        <begin position="281"/>
        <end position="299"/>
    </location>
</feature>
<evidence type="ECO:0000256" key="1">
    <source>
        <dbReference type="SAM" id="Phobius"/>
    </source>
</evidence>
<feature type="transmembrane region" description="Helical" evidence="1">
    <location>
        <begin position="215"/>
        <end position="241"/>
    </location>
</feature>
<sequence>MQKTIALFQSDSTHFYSFDAAASEVSSNERSSRQQGEHRHTWEKMPPLEAAPDAVYTEEQLTAAPTRVSTADQTDFFSPKGKIHEFTFYEPLWDNAFVDSLQQKIEVVPFRPQGVAGDPVPYRFRSDDFVTTALMLSFFLMIYVISRSRHYLKNHIKNFFSPHEYNDIFAPRTQNELRGQLYLIFQLCFTLGVLTFDYVQSFKPEIFNSVSPYKILLVSSSIFGGFYFLKIALYYFVNNVFFDRKVISQWNDAYLLSVFSMGVLLFPVALLVVYFDLDFQTMLVLFFSVYAFLKLLLFYKCFHIFSEYKLHFLHIILYLCTLELFPPLILWRTLNYVLNALVSID</sequence>
<evidence type="ECO:0000313" key="3">
    <source>
        <dbReference type="Proteomes" id="UP000541425"/>
    </source>
</evidence>
<dbReference type="InterPro" id="IPR025367">
    <property type="entry name" value="DUF4271"/>
</dbReference>
<protein>
    <recommendedName>
        <fullName evidence="4">DUF4271 domain-containing protein</fullName>
    </recommendedName>
</protein>
<feature type="transmembrane region" description="Helical" evidence="1">
    <location>
        <begin position="253"/>
        <end position="275"/>
    </location>
</feature>
<dbReference type="Pfam" id="PF14093">
    <property type="entry name" value="DUF4271"/>
    <property type="match status" value="1"/>
</dbReference>
<feature type="transmembrane region" description="Helical" evidence="1">
    <location>
        <begin position="181"/>
        <end position="199"/>
    </location>
</feature>
<reference evidence="2 3" key="1">
    <citation type="submission" date="2020-08" db="EMBL/GenBank/DDBJ databases">
        <title>Genomic Encyclopedia of Type Strains, Phase IV (KMG-IV): sequencing the most valuable type-strain genomes for metagenomic binning, comparative biology and taxonomic classification.</title>
        <authorList>
            <person name="Goeker M."/>
        </authorList>
    </citation>
    <scope>NUCLEOTIDE SEQUENCE [LARGE SCALE GENOMIC DNA]</scope>
    <source>
        <strain evidence="2 3">DSM 22548</strain>
    </source>
</reference>
<evidence type="ECO:0000313" key="2">
    <source>
        <dbReference type="EMBL" id="MBB3702136.1"/>
    </source>
</evidence>
<keyword evidence="1" id="KW-1133">Transmembrane helix</keyword>
<comment type="caution">
    <text evidence="2">The sequence shown here is derived from an EMBL/GenBank/DDBJ whole genome shotgun (WGS) entry which is preliminary data.</text>
</comment>
<proteinExistence type="predicted"/>
<dbReference type="AlphaFoldDB" id="A0A7W5UGK7"/>
<organism evidence="2 3">
    <name type="scientific">Alloprevotella rava</name>
    <dbReference type="NCBI Taxonomy" id="671218"/>
    <lineage>
        <taxon>Bacteria</taxon>
        <taxon>Pseudomonadati</taxon>
        <taxon>Bacteroidota</taxon>
        <taxon>Bacteroidia</taxon>
        <taxon>Bacteroidales</taxon>
        <taxon>Prevotellaceae</taxon>
        <taxon>Alloprevotella</taxon>
    </lineage>
</organism>
<evidence type="ECO:0008006" key="4">
    <source>
        <dbReference type="Google" id="ProtNLM"/>
    </source>
</evidence>
<keyword evidence="1" id="KW-0812">Transmembrane</keyword>
<gene>
    <name evidence="2" type="ORF">FHS60_000589</name>
</gene>
<name>A0A7W5UGK7_9BACT</name>
<feature type="transmembrane region" description="Helical" evidence="1">
    <location>
        <begin position="311"/>
        <end position="331"/>
    </location>
</feature>